<sequence length="362" mass="41083">MSSLNIAISFNNESSLGQVMFQSGIAQNAKFLYDLLLRIGQRPYFLVSSPAAARRLEICGLGYKAYDYREVLGMQQPTHLALEVGVTIGQAQRQQLRQKFGTKIVSVRYGHSMYMDMEEMCGDVARMKGAIHVNCPDRVWASPHFEAAFSYLETLYQAPVQTCPFIWEPDFVRGGPKLGYKVKPNVYVMEPNLSVLKNALIPMAIIERQYREAPETFGAAYILNGQKFNERPYFVDNIVRNFSSLIAQSNKAYFCGRARFVDVFKERDVLVGHQVDCQLNYLYMEAVYRNVPLVHNSPAFREVGFYYEGCDVRAGRAQLNAAIEAEDVVQQEEAGQRFLDGYSIHNGAVQAAYQGMIDELFR</sequence>
<dbReference type="RefSeq" id="WP_308986022.1">
    <property type="nucleotide sequence ID" value="NZ_JARXIC010000026.1"/>
</dbReference>
<accession>A0ABU1AL85</accession>
<comment type="caution">
    <text evidence="1">The sequence shown here is derived from an EMBL/GenBank/DDBJ whole genome shotgun (WGS) entry which is preliminary data.</text>
</comment>
<evidence type="ECO:0000313" key="1">
    <source>
        <dbReference type="EMBL" id="MDQ8195572.1"/>
    </source>
</evidence>
<dbReference type="Proteomes" id="UP001243717">
    <property type="component" value="Unassembled WGS sequence"/>
</dbReference>
<evidence type="ECO:0000313" key="2">
    <source>
        <dbReference type="Proteomes" id="UP001243717"/>
    </source>
</evidence>
<dbReference type="Pfam" id="PF10933">
    <property type="entry name" value="DUF2827"/>
    <property type="match status" value="1"/>
</dbReference>
<dbReference type="InterPro" id="IPR021234">
    <property type="entry name" value="DUF2827"/>
</dbReference>
<proteinExistence type="predicted"/>
<dbReference type="EMBL" id="JARXIC010000026">
    <property type="protein sequence ID" value="MDQ8195572.1"/>
    <property type="molecule type" value="Genomic_DNA"/>
</dbReference>
<reference evidence="1 2" key="1">
    <citation type="submission" date="2023-04" db="EMBL/GenBank/DDBJ databases">
        <title>A novel bacteria isolated from coastal sediment.</title>
        <authorList>
            <person name="Liu X.-J."/>
            <person name="Du Z.-J."/>
        </authorList>
    </citation>
    <scope>NUCLEOTIDE SEQUENCE [LARGE SCALE GENOMIC DNA]</scope>
    <source>
        <strain evidence="1 2">SDUM461004</strain>
    </source>
</reference>
<keyword evidence="2" id="KW-1185">Reference proteome</keyword>
<name>A0ABU1AL85_9BACT</name>
<gene>
    <name evidence="1" type="ORF">QEH59_14155</name>
</gene>
<organism evidence="1 2">
    <name type="scientific">Thalassobacterium sedimentorum</name>
    <dbReference type="NCBI Taxonomy" id="3041258"/>
    <lineage>
        <taxon>Bacteria</taxon>
        <taxon>Pseudomonadati</taxon>
        <taxon>Verrucomicrobiota</taxon>
        <taxon>Opitutia</taxon>
        <taxon>Puniceicoccales</taxon>
        <taxon>Coraliomargaritaceae</taxon>
        <taxon>Thalassobacterium</taxon>
    </lineage>
</organism>
<protein>
    <submittedName>
        <fullName evidence="1">DUF2827 family protein</fullName>
    </submittedName>
</protein>